<gene>
    <name evidence="1" type="ORF">H9X91_01530</name>
</gene>
<proteinExistence type="predicted"/>
<evidence type="ECO:0000313" key="2">
    <source>
        <dbReference type="Proteomes" id="UP000719500"/>
    </source>
</evidence>
<reference evidence="1 2" key="1">
    <citation type="journal article" date="2021" name="Sci. Rep.">
        <title>The distribution of antibiotic resistance genes in chicken gut microbiota commensals.</title>
        <authorList>
            <person name="Juricova H."/>
            <person name="Matiasovicova J."/>
            <person name="Kubasova T."/>
            <person name="Cejkova D."/>
            <person name="Rychlik I."/>
        </authorList>
    </citation>
    <scope>NUCLEOTIDE SEQUENCE [LARGE SCALE GENOMIC DNA]</scope>
    <source>
        <strain evidence="1 2">An411</strain>
    </source>
</reference>
<comment type="caution">
    <text evidence="1">The sequence shown here is derived from an EMBL/GenBank/DDBJ whole genome shotgun (WGS) entry which is preliminary data.</text>
</comment>
<evidence type="ECO:0000313" key="1">
    <source>
        <dbReference type="EMBL" id="MBM6850118.1"/>
    </source>
</evidence>
<dbReference type="EMBL" id="JACSNX010000001">
    <property type="protein sequence ID" value="MBM6850118.1"/>
    <property type="molecule type" value="Genomic_DNA"/>
</dbReference>
<sequence>MGVKNCIDNISGIPADVTFRDLRVHYRTGRAVRLSGTGRDKEYTYRVGVQTDLGDIELSVWQEAMQRLIHASGEDELQQALQAYVKEHIYWWHTRAERLQESLELHACRTFEDPRWADYDLFYQGYFQKVKSNEGGSELE</sequence>
<accession>A0ABS2FS31</accession>
<protein>
    <submittedName>
        <fullName evidence="1">Uncharacterized protein</fullName>
    </submittedName>
</protein>
<name>A0ABS2FS31_9FIRM</name>
<dbReference type="Proteomes" id="UP000719500">
    <property type="component" value="Unassembled WGS sequence"/>
</dbReference>
<organism evidence="1 2">
    <name type="scientific">Oscillibacter valericigenes</name>
    <dbReference type="NCBI Taxonomy" id="351091"/>
    <lineage>
        <taxon>Bacteria</taxon>
        <taxon>Bacillati</taxon>
        <taxon>Bacillota</taxon>
        <taxon>Clostridia</taxon>
        <taxon>Eubacteriales</taxon>
        <taxon>Oscillospiraceae</taxon>
        <taxon>Oscillibacter</taxon>
    </lineage>
</organism>
<keyword evidence="2" id="KW-1185">Reference proteome</keyword>
<dbReference type="RefSeq" id="WP_204801808.1">
    <property type="nucleotide sequence ID" value="NZ_JACSNX010000001.1"/>
</dbReference>